<dbReference type="InterPro" id="IPR050090">
    <property type="entry name" value="Tyrosine_recombinase_XerCD"/>
</dbReference>
<keyword evidence="4" id="KW-1185">Reference proteome</keyword>
<dbReference type="PROSITE" id="PS51898">
    <property type="entry name" value="TYR_RECOMBINASE"/>
    <property type="match status" value="1"/>
</dbReference>
<dbReference type="PANTHER" id="PTHR30349">
    <property type="entry name" value="PHAGE INTEGRASE-RELATED"/>
    <property type="match status" value="1"/>
</dbReference>
<keyword evidence="1" id="KW-0233">DNA recombination</keyword>
<dbReference type="EMBL" id="JACHXG010000022">
    <property type="protein sequence ID" value="MBB3092349.1"/>
    <property type="molecule type" value="Genomic_DNA"/>
</dbReference>
<evidence type="ECO:0000256" key="1">
    <source>
        <dbReference type="ARBA" id="ARBA00023172"/>
    </source>
</evidence>
<dbReference type="PANTHER" id="PTHR30349:SF64">
    <property type="entry name" value="PROPHAGE INTEGRASE INTD-RELATED"/>
    <property type="match status" value="1"/>
</dbReference>
<dbReference type="GO" id="GO:0003677">
    <property type="term" value="F:DNA binding"/>
    <property type="evidence" value="ECO:0007669"/>
    <property type="project" value="InterPro"/>
</dbReference>
<dbReference type="InterPro" id="IPR002104">
    <property type="entry name" value="Integrase_catalytic"/>
</dbReference>
<accession>A0A7W5FBG1</accession>
<dbReference type="Pfam" id="PF00589">
    <property type="entry name" value="Phage_integrase"/>
    <property type="match status" value="1"/>
</dbReference>
<dbReference type="SUPFAM" id="SSF56349">
    <property type="entry name" value="DNA breaking-rejoining enzymes"/>
    <property type="match status" value="1"/>
</dbReference>
<gene>
    <name evidence="3" type="ORF">FHS12_005328</name>
</gene>
<dbReference type="GO" id="GO:0015074">
    <property type="term" value="P:DNA integration"/>
    <property type="evidence" value="ECO:0007669"/>
    <property type="project" value="InterPro"/>
</dbReference>
<evidence type="ECO:0000313" key="4">
    <source>
        <dbReference type="Proteomes" id="UP000577707"/>
    </source>
</evidence>
<evidence type="ECO:0000313" key="3">
    <source>
        <dbReference type="EMBL" id="MBB3092349.1"/>
    </source>
</evidence>
<dbReference type="InterPro" id="IPR011010">
    <property type="entry name" value="DNA_brk_join_enz"/>
</dbReference>
<dbReference type="Proteomes" id="UP000577707">
    <property type="component" value="Unassembled WGS sequence"/>
</dbReference>
<proteinExistence type="predicted"/>
<comment type="caution">
    <text evidence="3">The sequence shown here is derived from an EMBL/GenBank/DDBJ whole genome shotgun (WGS) entry which is preliminary data.</text>
</comment>
<protein>
    <submittedName>
        <fullName evidence="3">Integrase</fullName>
    </submittedName>
</protein>
<feature type="domain" description="Tyr recombinase" evidence="2">
    <location>
        <begin position="239"/>
        <end position="461"/>
    </location>
</feature>
<evidence type="ECO:0000259" key="2">
    <source>
        <dbReference type="PROSITE" id="PS51898"/>
    </source>
</evidence>
<organism evidence="3 4">
    <name type="scientific">Nocardioides albus</name>
    <dbReference type="NCBI Taxonomy" id="1841"/>
    <lineage>
        <taxon>Bacteria</taxon>
        <taxon>Bacillati</taxon>
        <taxon>Actinomycetota</taxon>
        <taxon>Actinomycetes</taxon>
        <taxon>Propionibacteriales</taxon>
        <taxon>Nocardioidaceae</taxon>
        <taxon>Nocardioides</taxon>
    </lineage>
</organism>
<dbReference type="AlphaFoldDB" id="A0A7W5FBG1"/>
<name>A0A7W5FBG1_9ACTN</name>
<sequence length="476" mass="52210">MNTSYDVVFYETEVRPRKKGNSYRVRWLVAKERNERTFHNVKLAESFRSELVTAARKGEPFIIESGLPLSMTPKAAGPTWLDFAMAFVDVRWSEMSPGHRRGTADGLATISLAMLVDDETPETVAEVRNLRRALMKWAFNAPARSATGETTTPPAEVAQEIAWITKRSRPLTDLADPAVTRAVLVAIGRKLDGSAAAPATINRKRAALSSVIVYAQECGHLEANPLHRVKVKRPKVAQELDTRVVVNHKQAKAILAKVRAAAPAMEAFLGCIYYAGLRPSEVRNLHDTDLELPEKGWGEVILAGSYIDSGKSWTDDGELGEQRSLKHRVSTATRPVPLPPPLVKLLRDHLENFETGAGGWLFVSRVGKFGRPMPAALSRPVPLAAVERVFKTARAAALTERERKSPLAQRPYDLRHAAVSTWLAAGVPPTIVAQWAGHGVDVLLKVYAHAVDGQAAIAMKRIEEALNEDDGEAEAD</sequence>
<dbReference type="RefSeq" id="WP_183552307.1">
    <property type="nucleotide sequence ID" value="NZ_BMQT01000005.1"/>
</dbReference>
<dbReference type="GO" id="GO:0006310">
    <property type="term" value="P:DNA recombination"/>
    <property type="evidence" value="ECO:0007669"/>
    <property type="project" value="UniProtKB-KW"/>
</dbReference>
<dbReference type="InterPro" id="IPR013762">
    <property type="entry name" value="Integrase-like_cat_sf"/>
</dbReference>
<dbReference type="Gene3D" id="1.10.443.10">
    <property type="entry name" value="Intergrase catalytic core"/>
    <property type="match status" value="1"/>
</dbReference>
<reference evidence="3 4" key="1">
    <citation type="submission" date="2020-08" db="EMBL/GenBank/DDBJ databases">
        <title>Genomic Encyclopedia of Type Strains, Phase III (KMG-III): the genomes of soil and plant-associated and newly described type strains.</title>
        <authorList>
            <person name="Whitman W."/>
        </authorList>
    </citation>
    <scope>NUCLEOTIDE SEQUENCE [LARGE SCALE GENOMIC DNA]</scope>
    <source>
        <strain evidence="3 4">CECT 3302</strain>
    </source>
</reference>